<keyword evidence="4 13" id="KW-0964">Secreted</keyword>
<evidence type="ECO:0000256" key="5">
    <source>
        <dbReference type="ARBA" id="ARBA00022670"/>
    </source>
</evidence>
<dbReference type="Pfam" id="PF02868">
    <property type="entry name" value="Peptidase_M4_C"/>
    <property type="match status" value="1"/>
</dbReference>
<comment type="subcellular location">
    <subcellularLocation>
        <location evidence="2 13">Secreted</location>
    </subcellularLocation>
</comment>
<proteinExistence type="inferred from homology"/>
<dbReference type="Gene3D" id="3.10.170.10">
    <property type="match status" value="1"/>
</dbReference>
<dbReference type="InterPro" id="IPR023612">
    <property type="entry name" value="Peptidase_M4"/>
</dbReference>
<evidence type="ECO:0000256" key="1">
    <source>
        <dbReference type="ARBA" id="ARBA00001947"/>
    </source>
</evidence>
<dbReference type="AlphaFoldDB" id="A0A6C0QQ34"/>
<evidence type="ECO:0000256" key="12">
    <source>
        <dbReference type="PIRSR" id="PIRSR623612-1"/>
    </source>
</evidence>
<feature type="active site" description="Proton donor" evidence="12">
    <location>
        <position position="435"/>
    </location>
</feature>
<keyword evidence="9 13" id="KW-0862">Zinc</keyword>
<accession>A0A6C0QQ34</accession>
<evidence type="ECO:0000256" key="13">
    <source>
        <dbReference type="RuleBase" id="RU366073"/>
    </source>
</evidence>
<dbReference type="PANTHER" id="PTHR33794">
    <property type="entry name" value="BACILLOLYSIN"/>
    <property type="match status" value="1"/>
</dbReference>
<reference evidence="17 18" key="1">
    <citation type="journal article" date="2020" name="Int. J. Med. Microbiol.">
        <title>Discovery of Paenibacillus larvae ERIC V: Phenotypic and genomic comparison to genotypes ERIC I-IV reveal different inventories of virulence factors which correlate with epidemiological prevalences of American Foulbrood.</title>
        <authorList>
            <person name="Beims H."/>
            <person name="Bunk B."/>
            <person name="Erler S."/>
            <person name="Mohr K.I."/>
            <person name="Sproer C."/>
            <person name="Pradella S."/>
            <person name="Gunther G."/>
            <person name="Rohde M."/>
            <person name="von der Ohe W."/>
            <person name="Steinert M."/>
        </authorList>
    </citation>
    <scope>NUCLEOTIDE SEQUENCE [LARGE SCALE GENOMIC DNA]</scope>
    <source>
        <strain evidence="17">Eric_V</strain>
    </source>
</reference>
<protein>
    <recommendedName>
        <fullName evidence="13">Neutral metalloproteinase</fullName>
        <ecNumber evidence="13">3.4.24.-</ecNumber>
    </recommendedName>
</protein>
<dbReference type="Pfam" id="PF07504">
    <property type="entry name" value="FTP"/>
    <property type="match status" value="1"/>
</dbReference>
<evidence type="ECO:0000256" key="2">
    <source>
        <dbReference type="ARBA" id="ARBA00004613"/>
    </source>
</evidence>
<feature type="chain" id="PRO_5034389194" description="Neutral metalloproteinase" evidence="13">
    <location>
        <begin position="24"/>
        <end position="520"/>
    </location>
</feature>
<evidence type="ECO:0000256" key="7">
    <source>
        <dbReference type="ARBA" id="ARBA00022729"/>
    </source>
</evidence>
<dbReference type="GO" id="GO:0006508">
    <property type="term" value="P:proteolysis"/>
    <property type="evidence" value="ECO:0007669"/>
    <property type="project" value="UniProtKB-KW"/>
</dbReference>
<evidence type="ECO:0000313" key="18">
    <source>
        <dbReference type="Proteomes" id="UP000464330"/>
    </source>
</evidence>
<dbReference type="GO" id="GO:0004222">
    <property type="term" value="F:metalloendopeptidase activity"/>
    <property type="evidence" value="ECO:0007669"/>
    <property type="project" value="UniProtKB-UniRule"/>
</dbReference>
<dbReference type="Gene3D" id="3.10.450.490">
    <property type="match status" value="1"/>
</dbReference>
<comment type="similarity">
    <text evidence="3 13">Belongs to the peptidase M4 family.</text>
</comment>
<dbReference type="InterPro" id="IPR011096">
    <property type="entry name" value="FTP_domain"/>
</dbReference>
<dbReference type="CDD" id="cd09597">
    <property type="entry name" value="M4_TLP"/>
    <property type="match status" value="1"/>
</dbReference>
<evidence type="ECO:0000259" key="14">
    <source>
        <dbReference type="Pfam" id="PF01447"/>
    </source>
</evidence>
<dbReference type="EC" id="3.4.24.-" evidence="13"/>
<evidence type="ECO:0000256" key="11">
    <source>
        <dbReference type="ARBA" id="ARBA00023049"/>
    </source>
</evidence>
<keyword evidence="11 13" id="KW-0482">Metalloprotease</keyword>
<dbReference type="FunFam" id="1.10.390.10:FF:000012">
    <property type="entry name" value="Thermolysin"/>
    <property type="match status" value="1"/>
</dbReference>
<dbReference type="InterPro" id="IPR013856">
    <property type="entry name" value="Peptidase_M4_domain"/>
</dbReference>
<evidence type="ECO:0000256" key="8">
    <source>
        <dbReference type="ARBA" id="ARBA00022801"/>
    </source>
</evidence>
<comment type="function">
    <text evidence="13">Extracellular zinc metalloprotease.</text>
</comment>
<dbReference type="InterPro" id="IPR027268">
    <property type="entry name" value="Peptidase_M4/M1_CTD_sf"/>
</dbReference>
<dbReference type="Gene3D" id="3.10.450.40">
    <property type="match status" value="1"/>
</dbReference>
<dbReference type="PRINTS" id="PR00730">
    <property type="entry name" value="THERMOLYSIN"/>
</dbReference>
<keyword evidence="8 13" id="KW-0378">Hydrolase</keyword>
<comment type="cofactor">
    <cofactor evidence="1 13">
        <name>Zn(2+)</name>
        <dbReference type="ChEBI" id="CHEBI:29105"/>
    </cofactor>
</comment>
<keyword evidence="10" id="KW-0106">Calcium</keyword>
<evidence type="ECO:0000256" key="4">
    <source>
        <dbReference type="ARBA" id="ARBA00022525"/>
    </source>
</evidence>
<feature type="domain" description="Peptidase M4 C-terminal" evidence="15">
    <location>
        <begin position="365"/>
        <end position="519"/>
    </location>
</feature>
<evidence type="ECO:0000256" key="3">
    <source>
        <dbReference type="ARBA" id="ARBA00009388"/>
    </source>
</evidence>
<evidence type="ECO:0000256" key="9">
    <source>
        <dbReference type="ARBA" id="ARBA00022833"/>
    </source>
</evidence>
<dbReference type="InterPro" id="IPR050728">
    <property type="entry name" value="Zinc_Metalloprotease_M4"/>
</dbReference>
<evidence type="ECO:0000259" key="16">
    <source>
        <dbReference type="Pfam" id="PF07504"/>
    </source>
</evidence>
<feature type="domain" description="Peptidase M4" evidence="14">
    <location>
        <begin position="220"/>
        <end position="362"/>
    </location>
</feature>
<name>A0A6C0QQ34_9BACL</name>
<dbReference type="GO" id="GO:0005576">
    <property type="term" value="C:extracellular region"/>
    <property type="evidence" value="ECO:0007669"/>
    <property type="project" value="UniProtKB-SubCell"/>
</dbReference>
<dbReference type="GO" id="GO:0046872">
    <property type="term" value="F:metal ion binding"/>
    <property type="evidence" value="ECO:0007669"/>
    <property type="project" value="UniProtKB-UniRule"/>
</dbReference>
<dbReference type="Pfam" id="PF01447">
    <property type="entry name" value="Peptidase_M4"/>
    <property type="match status" value="1"/>
</dbReference>
<keyword evidence="6" id="KW-0479">Metal-binding</keyword>
<dbReference type="SUPFAM" id="SSF55486">
    <property type="entry name" value="Metalloproteases ('zincins'), catalytic domain"/>
    <property type="match status" value="1"/>
</dbReference>
<evidence type="ECO:0000256" key="10">
    <source>
        <dbReference type="ARBA" id="ARBA00022837"/>
    </source>
</evidence>
<feature type="signal peptide" evidence="13">
    <location>
        <begin position="1"/>
        <end position="23"/>
    </location>
</feature>
<evidence type="ECO:0000256" key="6">
    <source>
        <dbReference type="ARBA" id="ARBA00022723"/>
    </source>
</evidence>
<dbReference type="Proteomes" id="UP000464330">
    <property type="component" value="Chromosome"/>
</dbReference>
<dbReference type="EMBL" id="CP019717">
    <property type="protein sequence ID" value="QHZ50737.1"/>
    <property type="molecule type" value="Genomic_DNA"/>
</dbReference>
<dbReference type="PANTHER" id="PTHR33794:SF3">
    <property type="entry name" value="NEUTRAL PROTEASE B"/>
    <property type="match status" value="1"/>
</dbReference>
<keyword evidence="7 13" id="KW-0732">Signal</keyword>
<evidence type="ECO:0000313" key="17">
    <source>
        <dbReference type="EMBL" id="QHZ50737.1"/>
    </source>
</evidence>
<dbReference type="Gene3D" id="1.10.390.10">
    <property type="entry name" value="Neutral Protease Domain 2"/>
    <property type="match status" value="1"/>
</dbReference>
<dbReference type="RefSeq" id="WP_172423095.1">
    <property type="nucleotide sequence ID" value="NZ_CP019717.1"/>
</dbReference>
<evidence type="ECO:0000259" key="15">
    <source>
        <dbReference type="Pfam" id="PF02868"/>
    </source>
</evidence>
<dbReference type="InterPro" id="IPR001570">
    <property type="entry name" value="Peptidase_M4_C_domain"/>
</dbReference>
<organism evidence="17 18">
    <name type="scientific">Paenibacillus larvae subsp. larvae</name>
    <dbReference type="NCBI Taxonomy" id="147375"/>
    <lineage>
        <taxon>Bacteria</taxon>
        <taxon>Bacillati</taxon>
        <taxon>Bacillota</taxon>
        <taxon>Bacilli</taxon>
        <taxon>Bacillales</taxon>
        <taxon>Paenibacillaceae</taxon>
        <taxon>Paenibacillus</taxon>
    </lineage>
</organism>
<gene>
    <name evidence="17" type="primary">npr2_1</name>
    <name evidence="17" type="ORF">ERICV_01579</name>
</gene>
<keyword evidence="5 13" id="KW-0645">Protease</keyword>
<sequence precursor="true">MKKLLLTFLAGFFLIGTSLSAGAAEPGDELPAKVIAAESWEPKPGTPEEEIIWEFLLNKEKELDISSGELRNQLRIIKKETYPKAGTVHYKLKQYIHDIPVYGAEQTIHINKKGKITCLLGNLLPSQHQSFLPEEVNPQISPTDAIQVAKKDAENQIGHIDKPATDPKADIYVYLHQGKAWLVYMTEMNTIDPKPFRTRYFINAKDGSIVNKYSLLEQATGTGTGVLGDTKTFETKQVGAQFQLYDTTRGNGIKTYTALNSYFLPGFLVISRDNNNWTDAAAVDAHAYAEKVYDYYKSKFNRDSLDDEGMQIKSTVHLGLNYNNAFWNGEQIAYGDGDGVNFRAFSSDLGVIGHELTHGVTQYTANLEYRNEPGALNESISDIMGNSIKNKGWLIGEDVSVKGEAFRSMQDPTRYDQPDSYEDLYTGPFDNGGVHINSGINNKAFYLLAEGGTHRGVTVSGIGRDEAVEIYYHALTHYLTPYANFSTMRVAAIQAAKDLFGDDSNEANSVNKAYDAVGVN</sequence>
<feature type="active site" evidence="12">
    <location>
        <position position="355"/>
    </location>
</feature>
<feature type="domain" description="FTP" evidence="16">
    <location>
        <begin position="73"/>
        <end position="117"/>
    </location>
</feature>